<dbReference type="InterPro" id="IPR052611">
    <property type="entry name" value="Plant_RLK_LysM"/>
</dbReference>
<proteinExistence type="predicted"/>
<dbReference type="EMBL" id="CM000139">
    <property type="protein sequence ID" value="EAZ22060.1"/>
    <property type="molecule type" value="Genomic_DNA"/>
</dbReference>
<dbReference type="SUPFAM" id="SSF56112">
    <property type="entry name" value="Protein kinase-like (PK-like)"/>
    <property type="match status" value="1"/>
</dbReference>
<dbReference type="InterPro" id="IPR056563">
    <property type="entry name" value="LysM3_LYK4_5"/>
</dbReference>
<dbReference type="Pfam" id="PF00069">
    <property type="entry name" value="Pkinase"/>
    <property type="match status" value="1"/>
</dbReference>
<dbReference type="GO" id="GO:0004672">
    <property type="term" value="F:protein kinase activity"/>
    <property type="evidence" value="ECO:0007669"/>
    <property type="project" value="InterPro"/>
</dbReference>
<dbReference type="CDD" id="cd00118">
    <property type="entry name" value="LysM"/>
    <property type="match status" value="1"/>
</dbReference>
<feature type="signal peptide" evidence="3">
    <location>
        <begin position="1"/>
        <end position="30"/>
    </location>
</feature>
<evidence type="ECO:0000256" key="3">
    <source>
        <dbReference type="SAM" id="SignalP"/>
    </source>
</evidence>
<evidence type="ECO:0000313" key="5">
    <source>
        <dbReference type="EMBL" id="EAZ22060.1"/>
    </source>
</evidence>
<evidence type="ECO:0000259" key="4">
    <source>
        <dbReference type="PROSITE" id="PS51782"/>
    </source>
</evidence>
<evidence type="ECO:0000256" key="1">
    <source>
        <dbReference type="SAM" id="MobiDB-lite"/>
    </source>
</evidence>
<dbReference type="AlphaFoldDB" id="A3A421"/>
<feature type="compositionally biased region" description="Low complexity" evidence="1">
    <location>
        <begin position="369"/>
        <end position="397"/>
    </location>
</feature>
<reference evidence="5" key="2">
    <citation type="submission" date="2008-12" db="EMBL/GenBank/DDBJ databases">
        <title>Improved gene annotation of the rice (Oryza sativa) genomes.</title>
        <authorList>
            <person name="Wang J."/>
            <person name="Li R."/>
            <person name="Fan W."/>
            <person name="Huang Q."/>
            <person name="Zhang J."/>
            <person name="Zhou Y."/>
            <person name="Hu Y."/>
            <person name="Zi S."/>
            <person name="Li J."/>
            <person name="Ni P."/>
            <person name="Zheng H."/>
            <person name="Zhang Y."/>
            <person name="Zhao M."/>
            <person name="Hao Q."/>
            <person name="McDermott J."/>
            <person name="Samudrala R."/>
            <person name="Kristiansen K."/>
            <person name="Wong G.K.-S."/>
        </authorList>
    </citation>
    <scope>NUCLEOTIDE SEQUENCE</scope>
</reference>
<dbReference type="Gene3D" id="3.10.350.10">
    <property type="entry name" value="LysM domain"/>
    <property type="match status" value="1"/>
</dbReference>
<dbReference type="GO" id="GO:0005524">
    <property type="term" value="F:ATP binding"/>
    <property type="evidence" value="ECO:0007669"/>
    <property type="project" value="InterPro"/>
</dbReference>
<dbReference type="InterPro" id="IPR018392">
    <property type="entry name" value="LysM"/>
</dbReference>
<feature type="compositionally biased region" description="Low complexity" evidence="1">
    <location>
        <begin position="409"/>
        <end position="452"/>
    </location>
</feature>
<dbReference type="PANTHER" id="PTHR45927:SF6">
    <property type="entry name" value="PROTEIN LYK5"/>
    <property type="match status" value="1"/>
</dbReference>
<dbReference type="Pfam" id="PF23473">
    <property type="entry name" value="LysM3_LYK4_5"/>
    <property type="match status" value="1"/>
</dbReference>
<dbReference type="GO" id="GO:0005886">
    <property type="term" value="C:plasma membrane"/>
    <property type="evidence" value="ECO:0007669"/>
    <property type="project" value="UniProtKB-ARBA"/>
</dbReference>
<sequence length="620" mass="63369">MAETPRRIRRGGAGLSLVVVALLLAVAARAQQEYEANQQNACYATNASSTLGYTCNATSASAAAAAPCDAYLHNASHTIRDTGVETYFIIANLTYQGLSTCQALIAQNPLHDSRGLVAGDNLTVPLRCACPSPPQAAAGVKHMVTYLVTWGDTVSAIAARFRVDAQEVLDANTLTESSIIYPFTTLLVPLKNAPTPDMLAPPAQAPPPPAPAPPRAQPPPGGSGSGKGVAVGVGVGCGVLALAGVFGLLFFCLRRRRGVGEESVRPGKVVGDVSSSAEYGALASGKQTTTATSMSSLSAARSLMASEVREALESLTVYKYSELEKATAGFSEERRVPGTAVYRGVFNGDAAAVKRVSGDVSGEPDPPLRASASTAATPTSSSSTPRTARSATGSTAATPPPASWGGGSACRWRSTSPTGSTTSTTTPTRHVCTRTSRAATSSSTPTSTARCPTSGLARALPAGDGAAAAAAQLTRHVVGTQGYLSPEYLEHGLITPKLDVFAFGVVLLELLSGKEAASSGDGENGEALLLWESAAEALVDGGGEDAGSNVRAFMDPRLGGDYPLDLAMAVASLAARCVARQPAARPAMDEVFVSLAAVYGSTVDWNPSDHGNSGSSLIGR</sequence>
<dbReference type="PANTHER" id="PTHR45927">
    <property type="entry name" value="LYSM-DOMAIN RECEPTOR-LIKE KINASE-RELATED"/>
    <property type="match status" value="1"/>
</dbReference>
<feature type="region of interest" description="Disordered" evidence="1">
    <location>
        <begin position="195"/>
        <end position="226"/>
    </location>
</feature>
<protein>
    <recommendedName>
        <fullName evidence="4">LysM domain-containing protein</fullName>
    </recommendedName>
</protein>
<feature type="chain" id="PRO_5002651620" description="LysM domain-containing protein" evidence="3">
    <location>
        <begin position="31"/>
        <end position="620"/>
    </location>
</feature>
<dbReference type="InterPro" id="IPR036779">
    <property type="entry name" value="LysM_dom_sf"/>
</dbReference>
<dbReference type="SMART" id="SM00257">
    <property type="entry name" value="LysM"/>
    <property type="match status" value="2"/>
</dbReference>
<gene>
    <name evidence="5" type="ORF">OsJ_05718</name>
</gene>
<accession>A3A421</accession>
<dbReference type="InterPro" id="IPR011009">
    <property type="entry name" value="Kinase-like_dom_sf"/>
</dbReference>
<name>A3A421_ORYSJ</name>
<keyword evidence="3" id="KW-0732">Signal</keyword>
<organism evidence="5">
    <name type="scientific">Oryza sativa subsp. japonica</name>
    <name type="common">Rice</name>
    <dbReference type="NCBI Taxonomy" id="39947"/>
    <lineage>
        <taxon>Eukaryota</taxon>
        <taxon>Viridiplantae</taxon>
        <taxon>Streptophyta</taxon>
        <taxon>Embryophyta</taxon>
        <taxon>Tracheophyta</taxon>
        <taxon>Spermatophyta</taxon>
        <taxon>Magnoliopsida</taxon>
        <taxon>Liliopsida</taxon>
        <taxon>Poales</taxon>
        <taxon>Poaceae</taxon>
        <taxon>BOP clade</taxon>
        <taxon>Oryzoideae</taxon>
        <taxon>Oryzeae</taxon>
        <taxon>Oryzinae</taxon>
        <taxon>Oryza</taxon>
        <taxon>Oryza sativa</taxon>
    </lineage>
</organism>
<dbReference type="SUPFAM" id="SSF54106">
    <property type="entry name" value="LysM domain"/>
    <property type="match status" value="1"/>
</dbReference>
<dbReference type="PROSITE" id="PS51782">
    <property type="entry name" value="LYSM"/>
    <property type="match status" value="1"/>
</dbReference>
<keyword evidence="2" id="KW-0472">Membrane</keyword>
<feature type="transmembrane region" description="Helical" evidence="2">
    <location>
        <begin position="229"/>
        <end position="253"/>
    </location>
</feature>
<dbReference type="InterPro" id="IPR000719">
    <property type="entry name" value="Prot_kinase_dom"/>
</dbReference>
<reference evidence="5" key="1">
    <citation type="journal article" date="2005" name="PLoS Biol.">
        <title>The genomes of Oryza sativa: a history of duplications.</title>
        <authorList>
            <person name="Yu J."/>
            <person name="Wang J."/>
            <person name="Lin W."/>
            <person name="Li S."/>
            <person name="Li H."/>
            <person name="Zhou J."/>
            <person name="Ni P."/>
            <person name="Dong W."/>
            <person name="Hu S."/>
            <person name="Zeng C."/>
            <person name="Zhang J."/>
            <person name="Zhang Y."/>
            <person name="Li R."/>
            <person name="Xu Z."/>
            <person name="Li S."/>
            <person name="Li X."/>
            <person name="Zheng H."/>
            <person name="Cong L."/>
            <person name="Lin L."/>
            <person name="Yin J."/>
            <person name="Geng J."/>
            <person name="Li G."/>
            <person name="Shi J."/>
            <person name="Liu J."/>
            <person name="Lv H."/>
            <person name="Li J."/>
            <person name="Wang J."/>
            <person name="Deng Y."/>
            <person name="Ran L."/>
            <person name="Shi X."/>
            <person name="Wang X."/>
            <person name="Wu Q."/>
            <person name="Li C."/>
            <person name="Ren X."/>
            <person name="Wang J."/>
            <person name="Wang X."/>
            <person name="Li D."/>
            <person name="Liu D."/>
            <person name="Zhang X."/>
            <person name="Ji Z."/>
            <person name="Zhao W."/>
            <person name="Sun Y."/>
            <person name="Zhang Z."/>
            <person name="Bao J."/>
            <person name="Han Y."/>
            <person name="Dong L."/>
            <person name="Ji J."/>
            <person name="Chen P."/>
            <person name="Wu S."/>
            <person name="Liu J."/>
            <person name="Xiao Y."/>
            <person name="Bu D."/>
            <person name="Tan J."/>
            <person name="Yang L."/>
            <person name="Ye C."/>
            <person name="Zhang J."/>
            <person name="Xu J."/>
            <person name="Zhou Y."/>
            <person name="Yu Y."/>
            <person name="Zhang B."/>
            <person name="Zhuang S."/>
            <person name="Wei H."/>
            <person name="Liu B."/>
            <person name="Lei M."/>
            <person name="Yu H."/>
            <person name="Li Y."/>
            <person name="Xu H."/>
            <person name="Wei S."/>
            <person name="He X."/>
            <person name="Fang L."/>
            <person name="Zhang Z."/>
            <person name="Zhang Y."/>
            <person name="Huang X."/>
            <person name="Su Z."/>
            <person name="Tong W."/>
            <person name="Li J."/>
            <person name="Tong Z."/>
            <person name="Li S."/>
            <person name="Ye J."/>
            <person name="Wang L."/>
            <person name="Fang L."/>
            <person name="Lei T."/>
            <person name="Chen C."/>
            <person name="Chen H."/>
            <person name="Xu Z."/>
            <person name="Li H."/>
            <person name="Huang H."/>
            <person name="Zhang F."/>
            <person name="Xu H."/>
            <person name="Li N."/>
            <person name="Zhao C."/>
            <person name="Li S."/>
            <person name="Dong L."/>
            <person name="Huang Y."/>
            <person name="Li L."/>
            <person name="Xi Y."/>
            <person name="Qi Q."/>
            <person name="Li W."/>
            <person name="Zhang B."/>
            <person name="Hu W."/>
            <person name="Zhang Y."/>
            <person name="Tian X."/>
            <person name="Jiao Y."/>
            <person name="Liang X."/>
            <person name="Jin J."/>
            <person name="Gao L."/>
            <person name="Zheng W."/>
            <person name="Hao B."/>
            <person name="Liu S."/>
            <person name="Wang W."/>
            <person name="Yuan L."/>
            <person name="Cao M."/>
            <person name="McDermott J."/>
            <person name="Samudrala R."/>
            <person name="Wang J."/>
            <person name="Wong G.K."/>
            <person name="Yang H."/>
        </authorList>
    </citation>
    <scope>NUCLEOTIDE SEQUENCE [LARGE SCALE GENOMIC DNA]</scope>
</reference>
<evidence type="ECO:0000256" key="2">
    <source>
        <dbReference type="SAM" id="Phobius"/>
    </source>
</evidence>
<dbReference type="Gene3D" id="1.10.510.10">
    <property type="entry name" value="Transferase(Phosphotransferase) domain 1"/>
    <property type="match status" value="1"/>
</dbReference>
<keyword evidence="2" id="KW-1133">Transmembrane helix</keyword>
<keyword evidence="2" id="KW-0812">Transmembrane</keyword>
<feature type="region of interest" description="Disordered" evidence="1">
    <location>
        <begin position="357"/>
        <end position="452"/>
    </location>
</feature>
<dbReference type="Pfam" id="PF23472">
    <property type="entry name" value="LysM2_CERK1_LYK3_4_5"/>
    <property type="match status" value="1"/>
</dbReference>
<feature type="domain" description="LysM" evidence="4">
    <location>
        <begin position="144"/>
        <end position="188"/>
    </location>
</feature>
<dbReference type="Proteomes" id="UP000007752">
    <property type="component" value="Chromosome 2"/>
</dbReference>
<feature type="compositionally biased region" description="Pro residues" evidence="1">
    <location>
        <begin position="203"/>
        <end position="221"/>
    </location>
</feature>
<dbReference type="InterPro" id="IPR056562">
    <property type="entry name" value="LysM2_CERK1_LYK3_4_5"/>
</dbReference>